<accession>A0A9X2RNS3</accession>
<gene>
    <name evidence="1" type="ORF">NQU55_25915</name>
</gene>
<name>A0A9X2RNS3_9ACTN</name>
<organism evidence="1 2">
    <name type="scientific">Streptomyces telluris</name>
    <dbReference type="NCBI Taxonomy" id="2720021"/>
    <lineage>
        <taxon>Bacteria</taxon>
        <taxon>Bacillati</taxon>
        <taxon>Actinomycetota</taxon>
        <taxon>Actinomycetes</taxon>
        <taxon>Kitasatosporales</taxon>
        <taxon>Streptomycetaceae</taxon>
        <taxon>Streptomyces</taxon>
    </lineage>
</organism>
<dbReference type="Proteomes" id="UP001142374">
    <property type="component" value="Unassembled WGS sequence"/>
</dbReference>
<evidence type="ECO:0000313" key="1">
    <source>
        <dbReference type="EMBL" id="MCQ8773173.1"/>
    </source>
</evidence>
<protein>
    <submittedName>
        <fullName evidence="1">Uncharacterized protein</fullName>
    </submittedName>
</protein>
<comment type="caution">
    <text evidence="1">The sequence shown here is derived from an EMBL/GenBank/DDBJ whole genome shotgun (WGS) entry which is preliminary data.</text>
</comment>
<proteinExistence type="predicted"/>
<reference evidence="1" key="1">
    <citation type="submission" date="2022-06" db="EMBL/GenBank/DDBJ databases">
        <title>WGS of actinobacteria.</title>
        <authorList>
            <person name="Thawai C."/>
        </authorList>
    </citation>
    <scope>NUCLEOTIDE SEQUENCE</scope>
    <source>
        <strain evidence="1">AA8</strain>
    </source>
</reference>
<dbReference type="RefSeq" id="WP_240977053.1">
    <property type="nucleotide sequence ID" value="NZ_JAATER010000769.1"/>
</dbReference>
<keyword evidence="2" id="KW-1185">Reference proteome</keyword>
<sequence length="143" mass="15513">MIKAAGHVLTDSCLTRQGLKPLPPGRRTSSPAPEEAKVAEALFGSGRPELSVSLSTGHVVSAHTDGCLAAAQQRLYGDQPRWFRVSTIVNNLGPEARHTHRTLDEVRAEHRAEIADWTRLRTHALAEATALLDDPSTKGQPRP</sequence>
<evidence type="ECO:0000313" key="2">
    <source>
        <dbReference type="Proteomes" id="UP001142374"/>
    </source>
</evidence>
<dbReference type="EMBL" id="JANIID010000027">
    <property type="protein sequence ID" value="MCQ8773173.1"/>
    <property type="molecule type" value="Genomic_DNA"/>
</dbReference>
<dbReference type="AlphaFoldDB" id="A0A9X2RNS3"/>